<dbReference type="GO" id="GO:0006633">
    <property type="term" value="P:fatty acid biosynthetic process"/>
    <property type="evidence" value="ECO:0007669"/>
    <property type="project" value="InterPro"/>
</dbReference>
<dbReference type="EC" id="2.3.1.86" evidence="5"/>
<dbReference type="GO" id="GO:0016787">
    <property type="term" value="F:hydrolase activity"/>
    <property type="evidence" value="ECO:0007669"/>
    <property type="project" value="UniProtKB-KW"/>
</dbReference>
<dbReference type="Pfam" id="PF18325">
    <property type="entry name" value="Fas_alpha_ACP"/>
    <property type="match status" value="1"/>
</dbReference>
<feature type="compositionally biased region" description="Basic and acidic residues" evidence="3">
    <location>
        <begin position="738"/>
        <end position="752"/>
    </location>
</feature>
<dbReference type="Pfam" id="PF00698">
    <property type="entry name" value="Acyl_transf_1"/>
    <property type="match status" value="1"/>
</dbReference>
<keyword evidence="6" id="KW-1185">Reference proteome</keyword>
<dbReference type="Gene3D" id="6.10.140.1400">
    <property type="match status" value="1"/>
</dbReference>
<evidence type="ECO:0000256" key="1">
    <source>
        <dbReference type="ARBA" id="ARBA00022679"/>
    </source>
</evidence>
<dbReference type="GO" id="GO:0004312">
    <property type="term" value="F:fatty acid synthase activity"/>
    <property type="evidence" value="ECO:0007669"/>
    <property type="project" value="InterPro"/>
</dbReference>
<reference evidence="5" key="1">
    <citation type="submission" date="2022-07" db="EMBL/GenBank/DDBJ databases">
        <title>Phylogenomic reconstructions and comparative analyses of Kickxellomycotina fungi.</title>
        <authorList>
            <person name="Reynolds N.K."/>
            <person name="Stajich J.E."/>
            <person name="Barry K."/>
            <person name="Grigoriev I.V."/>
            <person name="Crous P."/>
            <person name="Smith M.E."/>
        </authorList>
    </citation>
    <scope>NUCLEOTIDE SEQUENCE</scope>
    <source>
        <strain evidence="5">NRRL 1565</strain>
    </source>
</reference>
<dbReference type="InterPro" id="IPR041550">
    <property type="entry name" value="FASI_helical"/>
</dbReference>
<dbReference type="GO" id="GO:0008897">
    <property type="term" value="F:holo-[acyl-carrier-protein] synthase activity"/>
    <property type="evidence" value="ECO:0007669"/>
    <property type="project" value="InterPro"/>
</dbReference>
<dbReference type="PANTHER" id="PTHR10982">
    <property type="entry name" value="MALONYL COA-ACYL CARRIER PROTEIN TRANSACYLASE"/>
    <property type="match status" value="1"/>
</dbReference>
<dbReference type="InterPro" id="IPR029069">
    <property type="entry name" value="HotDog_dom_sf"/>
</dbReference>
<dbReference type="Pfam" id="PF22235">
    <property type="entry name" value="FAS1_thioest_ins"/>
    <property type="match status" value="1"/>
</dbReference>
<dbReference type="InterPro" id="IPR002539">
    <property type="entry name" value="MaoC-like_dom"/>
</dbReference>
<dbReference type="Gene3D" id="3.30.70.3330">
    <property type="match status" value="1"/>
</dbReference>
<dbReference type="Gene3D" id="3.10.129.10">
    <property type="entry name" value="Hotdog Thioesterase"/>
    <property type="match status" value="1"/>
</dbReference>
<evidence type="ECO:0000313" key="6">
    <source>
        <dbReference type="Proteomes" id="UP001140094"/>
    </source>
</evidence>
<dbReference type="OrthoDB" id="4251012at2759"/>
<dbReference type="Gene3D" id="6.10.140.1390">
    <property type="match status" value="1"/>
</dbReference>
<dbReference type="PRINTS" id="PR01483">
    <property type="entry name" value="FASYNTHASE"/>
</dbReference>
<dbReference type="InterPro" id="IPR016035">
    <property type="entry name" value="Acyl_Trfase/lysoPLipase"/>
</dbReference>
<evidence type="ECO:0000313" key="5">
    <source>
        <dbReference type="EMBL" id="KAJ2798834.1"/>
    </source>
</evidence>
<feature type="region of interest" description="Disordered" evidence="3">
    <location>
        <begin position="738"/>
        <end position="757"/>
    </location>
</feature>
<dbReference type="InterPro" id="IPR003965">
    <property type="entry name" value="Fatty_acid_synthase"/>
</dbReference>
<proteinExistence type="predicted"/>
<evidence type="ECO:0000256" key="2">
    <source>
        <dbReference type="ARBA" id="ARBA00022801"/>
    </source>
</evidence>
<keyword evidence="2" id="KW-0378">Hydrolase</keyword>
<dbReference type="InterPro" id="IPR050830">
    <property type="entry name" value="Fungal_FAS"/>
</dbReference>
<dbReference type="InterPro" id="IPR014043">
    <property type="entry name" value="Acyl_transferase_dom"/>
</dbReference>
<feature type="region of interest" description="Disordered" evidence="3">
    <location>
        <begin position="675"/>
        <end position="700"/>
    </location>
</feature>
<dbReference type="Gene3D" id="3.40.50.720">
    <property type="entry name" value="NAD(P)-binding Rossmann-like Domain"/>
    <property type="match status" value="1"/>
</dbReference>
<dbReference type="Gene3D" id="6.10.60.10">
    <property type="match status" value="1"/>
</dbReference>
<evidence type="ECO:0000256" key="3">
    <source>
        <dbReference type="SAM" id="MobiDB-lite"/>
    </source>
</evidence>
<name>A0A9W8HU59_9FUNG</name>
<dbReference type="EMBL" id="JANBUO010001309">
    <property type="protein sequence ID" value="KAJ2798834.1"/>
    <property type="molecule type" value="Genomic_DNA"/>
</dbReference>
<dbReference type="InterPro" id="IPR009081">
    <property type="entry name" value="PP-bd_ACP"/>
</dbReference>
<dbReference type="InterPro" id="IPR040899">
    <property type="entry name" value="Fas_alpha_ACP"/>
</dbReference>
<organism evidence="5 6">
    <name type="scientific">Coemansia guatemalensis</name>
    <dbReference type="NCBI Taxonomy" id="2761395"/>
    <lineage>
        <taxon>Eukaryota</taxon>
        <taxon>Fungi</taxon>
        <taxon>Fungi incertae sedis</taxon>
        <taxon>Zoopagomycota</taxon>
        <taxon>Kickxellomycotina</taxon>
        <taxon>Kickxellomycetes</taxon>
        <taxon>Kickxellales</taxon>
        <taxon>Kickxellaceae</taxon>
        <taxon>Coemansia</taxon>
    </lineage>
</organism>
<dbReference type="Pfam" id="PF01575">
    <property type="entry name" value="MaoC_dehydratas"/>
    <property type="match status" value="1"/>
</dbReference>
<comment type="caution">
    <text evidence="5">The sequence shown here is derived from an EMBL/GenBank/DDBJ whole genome shotgun (WGS) entry which is preliminary data.</text>
</comment>
<accession>A0A9W8HU59</accession>
<dbReference type="SUPFAM" id="SSF52151">
    <property type="entry name" value="FabD/lysophospholipase-like"/>
    <property type="match status" value="1"/>
</dbReference>
<dbReference type="PANTHER" id="PTHR10982:SF21">
    <property type="entry name" value="FATTY ACID SYNTHASE SUBUNIT BETA"/>
    <property type="match status" value="1"/>
</dbReference>
<dbReference type="SUPFAM" id="SSF54637">
    <property type="entry name" value="Thioesterase/thiol ester dehydrase-isomerase"/>
    <property type="match status" value="1"/>
</dbReference>
<feature type="domain" description="Carrier" evidence="4">
    <location>
        <begin position="688"/>
        <end position="769"/>
    </location>
</feature>
<keyword evidence="1 5" id="KW-0808">Transferase</keyword>
<evidence type="ECO:0000259" key="4">
    <source>
        <dbReference type="PROSITE" id="PS50075"/>
    </source>
</evidence>
<dbReference type="Gene3D" id="3.90.25.70">
    <property type="match status" value="1"/>
</dbReference>
<dbReference type="Proteomes" id="UP001140094">
    <property type="component" value="Unassembled WGS sequence"/>
</dbReference>
<dbReference type="InterPro" id="IPR001227">
    <property type="entry name" value="Ac_transferase_dom_sf"/>
</dbReference>
<dbReference type="GO" id="GO:0004321">
    <property type="term" value="F:fatty-acyl-CoA synthase activity"/>
    <property type="evidence" value="ECO:0007669"/>
    <property type="project" value="UniProtKB-EC"/>
</dbReference>
<dbReference type="Pfam" id="PF18314">
    <property type="entry name" value="FAS_I_H"/>
    <property type="match status" value="1"/>
</dbReference>
<gene>
    <name evidence="5" type="primary">fas2_13</name>
    <name evidence="5" type="ORF">H4R20_004673</name>
</gene>
<feature type="non-terminal residue" evidence="5">
    <location>
        <position position="1051"/>
    </location>
</feature>
<dbReference type="PROSITE" id="PS50075">
    <property type="entry name" value="CARRIER"/>
    <property type="match status" value="1"/>
</dbReference>
<dbReference type="GO" id="GO:0005835">
    <property type="term" value="C:fatty acid synthase complex"/>
    <property type="evidence" value="ECO:0007669"/>
    <property type="project" value="InterPro"/>
</dbReference>
<protein>
    <submittedName>
        <fullName evidence="5">Fatty acid synthase alpha subunit Lsd1</fullName>
        <ecNumber evidence="5">2.3.1.86</ecNumber>
    </submittedName>
</protein>
<sequence length="1051" mass="117671">MSNGFRMVDGAEPLRAGDVVESRAKIVEVTIEETGKRSRIRGHVFRDGKPVVEVTTSFFYRGAFTDFANTFRNPMRLTLESTRDIAVLRSKEWFVPLEAGHELQAGAILEFQLESQYRFKSSTMYSRITTKGRVSTKEYVHIADVAYECGESYGNPVVEYLRRHGQSIEDSYYFENGGYSVMPRGSEFSSITHSPGTNEPYSNISNDHNPIHTNSASTRKFVETFAADNHPERVRAYDVEFVGMVLPNDQLETKLSHVGMKDGRKLINVLEGMAEVEQPITGYTFTGQGSQEPGMGMDLYERSETARHLWDRADRHMRETFGISIIDIRTVYFGGDKGAKIRSNYCSLTYETVDQEGNAKVLRLFPDIVEDSPSFTFKSPSGLLQATQFTQPALMLFELASYADMRANAIGGVLAVEAVVEVCFYRGMTMQRAVERDALNRSQYSMMAVNPARVGKSFGQQALDFVIGSIRHQGKGLLEIVNHNVENWQYIDVSKLIQEMPLEAVQEQLGKIIDGSLAKADEKRERDGFIHLERGQSTIPLLGIDLRVNDINYSLLKHLYIPNLTARPFEVSRDYFEEVHEMTGSARIARALKNWDDGMLADPAEVQRLSHVMLIELLAYQFASPRFIEFGPSPTLCGMAQRTLKFKYEAYDDAIAHRRSTLCYSKNEKELYYSYDPEPEPEAQPAESATKTEAPAAPAAAAAAAPLKKPLDEVPVSKSVKELVGGKSTLQNEILGDLQKEFGSDVPEKSEETPLSELADSMTSEAEAKAWLDTLAQAYAKKTGISYSSASSASGGGAAGGAVAVVNSEAFDKAQREQNRLVTQQLEVLARYLGIDLRKGDRAFEVDREITSQCIRLMNRSNPALMRYMAYHIAKTDVSKGETYKLARDYAQMLYENCEVALNHPPTKVTASGDIEYAEVQRSDERKLLDYVRKMQAGGELTQFSGRQRVEQNLAKIYRIIKQQNSMKKDSKLAIQGMYADVLRALHIRSRASAEGSGPAAELPEKETIPFLHLKRKTPTGEWEFNSKLTGTYLDVLTEMCKSGQTFENKN</sequence>
<dbReference type="AlphaFoldDB" id="A0A9W8HU59"/>
<keyword evidence="5" id="KW-0012">Acyltransferase</keyword>
<dbReference type="Gene3D" id="3.40.366.10">
    <property type="entry name" value="Malonyl-Coenzyme A Acyl Carrier Protein, domain 2"/>
    <property type="match status" value="1"/>
</dbReference>